<feature type="region of interest" description="Disordered" evidence="1">
    <location>
        <begin position="741"/>
        <end position="779"/>
    </location>
</feature>
<name>A0AA40A4A9_9PEZI</name>
<evidence type="ECO:0000313" key="2">
    <source>
        <dbReference type="EMBL" id="KAK0708987.1"/>
    </source>
</evidence>
<evidence type="ECO:0000256" key="1">
    <source>
        <dbReference type="SAM" id="MobiDB-lite"/>
    </source>
</evidence>
<dbReference type="GeneID" id="85329077"/>
<dbReference type="EMBL" id="JAUIRO010000006">
    <property type="protein sequence ID" value="KAK0708987.1"/>
    <property type="molecule type" value="Genomic_DNA"/>
</dbReference>
<dbReference type="AlphaFoldDB" id="A0AA40A4A9"/>
<feature type="region of interest" description="Disordered" evidence="1">
    <location>
        <begin position="58"/>
        <end position="98"/>
    </location>
</feature>
<organism evidence="2 3">
    <name type="scientific">Lasiosphaeria miniovina</name>
    <dbReference type="NCBI Taxonomy" id="1954250"/>
    <lineage>
        <taxon>Eukaryota</taxon>
        <taxon>Fungi</taxon>
        <taxon>Dikarya</taxon>
        <taxon>Ascomycota</taxon>
        <taxon>Pezizomycotina</taxon>
        <taxon>Sordariomycetes</taxon>
        <taxon>Sordariomycetidae</taxon>
        <taxon>Sordariales</taxon>
        <taxon>Lasiosphaeriaceae</taxon>
        <taxon>Lasiosphaeria</taxon>
    </lineage>
</organism>
<proteinExistence type="predicted"/>
<accession>A0AA40A4A9</accession>
<keyword evidence="3" id="KW-1185">Reference proteome</keyword>
<evidence type="ECO:0000313" key="3">
    <source>
        <dbReference type="Proteomes" id="UP001172101"/>
    </source>
</evidence>
<dbReference type="Proteomes" id="UP001172101">
    <property type="component" value="Unassembled WGS sequence"/>
</dbReference>
<dbReference type="RefSeq" id="XP_060292291.1">
    <property type="nucleotide sequence ID" value="XM_060445807.1"/>
</dbReference>
<feature type="compositionally biased region" description="Low complexity" evidence="1">
    <location>
        <begin position="751"/>
        <end position="761"/>
    </location>
</feature>
<gene>
    <name evidence="2" type="ORF">B0T26DRAFT_754266</name>
</gene>
<feature type="region of interest" description="Disordered" evidence="1">
    <location>
        <begin position="622"/>
        <end position="685"/>
    </location>
</feature>
<protein>
    <submittedName>
        <fullName evidence="2">Uncharacterized protein</fullName>
    </submittedName>
</protein>
<feature type="compositionally biased region" description="Polar residues" evidence="1">
    <location>
        <begin position="628"/>
        <end position="638"/>
    </location>
</feature>
<feature type="region of interest" description="Disordered" evidence="1">
    <location>
        <begin position="1"/>
        <end position="29"/>
    </location>
</feature>
<comment type="caution">
    <text evidence="2">The sequence shown here is derived from an EMBL/GenBank/DDBJ whole genome shotgun (WGS) entry which is preliminary data.</text>
</comment>
<feature type="region of interest" description="Disordered" evidence="1">
    <location>
        <begin position="561"/>
        <end position="592"/>
    </location>
</feature>
<sequence>MGQAYSAAVPTAFQRSSRPPPSMSRGAMGARAVGRANIYQPAAKAAPLSPICTGQSASTLLSPRSPVLDKHVDTTNSSRPAEMVRVLPPTPSPDTNRPPTALSFVAAIKKAWKAINPPSSPAASQSSGANSDAERRKVLVEKWEETLKGYYGNSPDPISNWLRVLGKDGFWKIPDSLFEAIIGRRRKAMPLDKWSRYEKIIGPPTKKEYRQALINELGRLWRSKFYPADTIFQRREWIDKRRKHKNKQKRKKGGPRKFHRKPTPLRKAIDSDGLEISVPAIIEEYISKEDSFSNDEDIDINEAELEAMLLADMAANDCVASEPEINVAFDQHFAKTNPARWALIQLQRHEAPSHVPRATCPFCPTEADMKKELAVVPYEPFTQVDASCAGDKVEEVAAVESPPVAIEEEPVALADVPYISDKVEDVAAAQSPLLAIKEQPITLIDASCVQEHCVSEPNVSEEADQTIAIKEEFVTLVDAPFAQEHTMSEADVSKEADQAVAIKEESVALLDVPYFQEHCVGDLDVSKQADQTVTAAVNIDIEEQPAIQQERTCTIKMEDAASESQQPIIEEEPVAQANDHSVKDAEDKEESIKSHQIVSAAININMEEQLAVLQEEPCTMKIEEDPTSESQQSEIENEPTTRAEEQSTEGETSIKVDQNVAATVAISKEESPTVDDASSPSEAEDCIKVGQTSTAAVLINTKEHEAGLLEFPLAVDVASTSGTEDSTKADHTSVAAVDTTNMEHSAAALESPPVVNVPSVSEAGHSSITAQNPDGVGES</sequence>
<feature type="compositionally biased region" description="Basic and acidic residues" evidence="1">
    <location>
        <begin position="580"/>
        <end position="592"/>
    </location>
</feature>
<reference evidence="2" key="1">
    <citation type="submission" date="2023-06" db="EMBL/GenBank/DDBJ databases">
        <title>Genome-scale phylogeny and comparative genomics of the fungal order Sordariales.</title>
        <authorList>
            <consortium name="Lawrence Berkeley National Laboratory"/>
            <person name="Hensen N."/>
            <person name="Bonometti L."/>
            <person name="Westerberg I."/>
            <person name="Brannstrom I.O."/>
            <person name="Guillou S."/>
            <person name="Cros-Aarteil S."/>
            <person name="Calhoun S."/>
            <person name="Haridas S."/>
            <person name="Kuo A."/>
            <person name="Mondo S."/>
            <person name="Pangilinan J."/>
            <person name="Riley R."/>
            <person name="LaButti K."/>
            <person name="Andreopoulos B."/>
            <person name="Lipzen A."/>
            <person name="Chen C."/>
            <person name="Yanf M."/>
            <person name="Daum C."/>
            <person name="Ng V."/>
            <person name="Clum A."/>
            <person name="Steindorff A."/>
            <person name="Ohm R."/>
            <person name="Martin F."/>
            <person name="Silar P."/>
            <person name="Natvig D."/>
            <person name="Lalanne C."/>
            <person name="Gautier V."/>
            <person name="Ament-velasquez S.L."/>
            <person name="Kruys A."/>
            <person name="Hutchinson M.I."/>
            <person name="Powell A.J."/>
            <person name="Barry K."/>
            <person name="Miller A.N."/>
            <person name="Grigoriev I.V."/>
            <person name="Debuchy R."/>
            <person name="Gladieux P."/>
            <person name="Thoren M.H."/>
            <person name="Johannesson H."/>
        </authorList>
    </citation>
    <scope>NUCLEOTIDE SEQUENCE</scope>
    <source>
        <strain evidence="2">SMH2392-1A</strain>
    </source>
</reference>
<feature type="region of interest" description="Disordered" evidence="1">
    <location>
        <begin position="241"/>
        <end position="264"/>
    </location>
</feature>